<accession>A0A9P5N952</accession>
<evidence type="ECO:0000256" key="1">
    <source>
        <dbReference type="SAM" id="MobiDB-lite"/>
    </source>
</evidence>
<feature type="compositionally biased region" description="Pro residues" evidence="1">
    <location>
        <begin position="32"/>
        <end position="45"/>
    </location>
</feature>
<reference evidence="2" key="1">
    <citation type="submission" date="2020-11" db="EMBL/GenBank/DDBJ databases">
        <authorList>
            <consortium name="DOE Joint Genome Institute"/>
            <person name="Ahrendt S."/>
            <person name="Riley R."/>
            <person name="Andreopoulos W."/>
            <person name="LaButti K."/>
            <person name="Pangilinan J."/>
            <person name="Ruiz-duenas F.J."/>
            <person name="Barrasa J.M."/>
            <person name="Sanchez-Garcia M."/>
            <person name="Camarero S."/>
            <person name="Miyauchi S."/>
            <person name="Serrano A."/>
            <person name="Linde D."/>
            <person name="Babiker R."/>
            <person name="Drula E."/>
            <person name="Ayuso-Fernandez I."/>
            <person name="Pacheco R."/>
            <person name="Padilla G."/>
            <person name="Ferreira P."/>
            <person name="Barriuso J."/>
            <person name="Kellner H."/>
            <person name="Castanera R."/>
            <person name="Alfaro M."/>
            <person name="Ramirez L."/>
            <person name="Pisabarro A.G."/>
            <person name="Kuo A."/>
            <person name="Tritt A."/>
            <person name="Lipzen A."/>
            <person name="He G."/>
            <person name="Yan M."/>
            <person name="Ng V."/>
            <person name="Cullen D."/>
            <person name="Martin F."/>
            <person name="Rosso M.-N."/>
            <person name="Henrissat B."/>
            <person name="Hibbett D."/>
            <person name="Martinez A.T."/>
            <person name="Grigoriev I.V."/>
        </authorList>
    </citation>
    <scope>NUCLEOTIDE SEQUENCE</scope>
    <source>
        <strain evidence="2">AH 44721</strain>
    </source>
</reference>
<feature type="compositionally biased region" description="Low complexity" evidence="1">
    <location>
        <begin position="467"/>
        <end position="500"/>
    </location>
</feature>
<dbReference type="OrthoDB" id="3247214at2759"/>
<dbReference type="EMBL" id="JADNYJ010000190">
    <property type="protein sequence ID" value="KAF8875874.1"/>
    <property type="molecule type" value="Genomic_DNA"/>
</dbReference>
<protein>
    <submittedName>
        <fullName evidence="2">Uncharacterized protein</fullName>
    </submittedName>
</protein>
<evidence type="ECO:0000313" key="3">
    <source>
        <dbReference type="Proteomes" id="UP000724874"/>
    </source>
</evidence>
<evidence type="ECO:0000313" key="2">
    <source>
        <dbReference type="EMBL" id="KAF8875874.1"/>
    </source>
</evidence>
<keyword evidence="3" id="KW-1185">Reference proteome</keyword>
<feature type="region of interest" description="Disordered" evidence="1">
    <location>
        <begin position="1"/>
        <end position="137"/>
    </location>
</feature>
<comment type="caution">
    <text evidence="2">The sequence shown here is derived from an EMBL/GenBank/DDBJ whole genome shotgun (WGS) entry which is preliminary data.</text>
</comment>
<dbReference type="AlphaFoldDB" id="A0A9P5N952"/>
<feature type="compositionally biased region" description="Pro residues" evidence="1">
    <location>
        <begin position="524"/>
        <end position="539"/>
    </location>
</feature>
<feature type="compositionally biased region" description="Basic and acidic residues" evidence="1">
    <location>
        <begin position="91"/>
        <end position="105"/>
    </location>
</feature>
<feature type="region of interest" description="Disordered" evidence="1">
    <location>
        <begin position="215"/>
        <end position="245"/>
    </location>
</feature>
<gene>
    <name evidence="2" type="ORF">CPB84DRAFT_1853144</name>
</gene>
<feature type="compositionally biased region" description="Low complexity" evidence="1">
    <location>
        <begin position="234"/>
        <end position="245"/>
    </location>
</feature>
<proteinExistence type="predicted"/>
<feature type="compositionally biased region" description="Basic residues" evidence="1">
    <location>
        <begin position="572"/>
        <end position="582"/>
    </location>
</feature>
<sequence length="592" mass="62549">MASDSGAQAGSSGQTVFYRLVNSLSGRTTPSSPSPAPAPPPPPPTATEEQTIMPTSSPTEPSTPTVSTPALGGPLQRVSSASSSLKKARTKIADRLKQLGKEIGKLRRGNSKSAPASPRVTVGEVTPSTGAGAAERSGHAKLLSMVVEQDEPEGTVRVNATTTATPKRDIPVPKNPSPRSRIVMATLSFLRILPPSRTATSFPSLQPDYYERVDAQRPAEEENAERAASSFEQPGPGTPIATPIPSSRTIDLVEIGEQVPVIVNEVSAPTSWTSIWPLSLWYGNASEVNPPSPETVLTDARTRTSLDGHGRVGKTQTVQAWVPSTTKLSVQALWWGYRLYLPPPVLAILGDQTLEATKRAAMITTALTWFFNNLPVTSLPAPLQPAALLLQRLAPYLGYIGTFISWSWSTIKSYDVGYGVILSATWLLPVALIPSSWKQNDFPTSPSQNTPSPLPPTQTPSSPPTSLPTSPSSASASTTATATPTSLSSVLTSTPSPSSPFAVTPRRVTAQVPVAPTPMEETIPPVPPVPGTPGVPPDSPLGEQLLHGPLISPAPLPEPEDGEDESAPRVEGKKKRGVKSRTKALFMRSPKV</sequence>
<dbReference type="Proteomes" id="UP000724874">
    <property type="component" value="Unassembled WGS sequence"/>
</dbReference>
<feature type="compositionally biased region" description="Low complexity" evidence="1">
    <location>
        <begin position="1"/>
        <end position="14"/>
    </location>
</feature>
<feature type="region of interest" description="Disordered" evidence="1">
    <location>
        <begin position="440"/>
        <end position="592"/>
    </location>
</feature>
<name>A0A9P5N952_GYMJU</name>
<feature type="compositionally biased region" description="Pro residues" evidence="1">
    <location>
        <begin position="452"/>
        <end position="466"/>
    </location>
</feature>
<feature type="compositionally biased region" description="Low complexity" evidence="1">
    <location>
        <begin position="54"/>
        <end position="69"/>
    </location>
</feature>
<organism evidence="2 3">
    <name type="scientific">Gymnopilus junonius</name>
    <name type="common">Spectacular rustgill mushroom</name>
    <name type="synonym">Gymnopilus spectabilis subsp. junonius</name>
    <dbReference type="NCBI Taxonomy" id="109634"/>
    <lineage>
        <taxon>Eukaryota</taxon>
        <taxon>Fungi</taxon>
        <taxon>Dikarya</taxon>
        <taxon>Basidiomycota</taxon>
        <taxon>Agaricomycotina</taxon>
        <taxon>Agaricomycetes</taxon>
        <taxon>Agaricomycetidae</taxon>
        <taxon>Agaricales</taxon>
        <taxon>Agaricineae</taxon>
        <taxon>Hymenogastraceae</taxon>
        <taxon>Gymnopilus</taxon>
    </lineage>
</organism>